<sequence length="204" mass="22382">MKNALKIAGISLASGIAIPAAGLSGLATIGSSLAMALSSENRTTDVFQFFLIAVSILCLAMWYLVQQQKRAKSLVASVNHQECLGLDVTQLLGYPSPVFIVFDQARRKLAQCQSATGDYQIRDFSWVMGWHCEWREVEAVEMGGSARVVNATGMSVPTFQRTRRLKDFALVLTVADASQPTLRFPMGQRAAQEWCTRCNVLFNG</sequence>
<evidence type="ECO:0000313" key="3">
    <source>
        <dbReference type="Proteomes" id="UP000095143"/>
    </source>
</evidence>
<dbReference type="AlphaFoldDB" id="A0A1C2DLV7"/>
<reference evidence="2 3" key="1">
    <citation type="submission" date="2016-08" db="EMBL/GenBank/DDBJ databases">
        <title>Whole genome sequence of Pseudomonas graminis strain UASWS1507, a potential biological control agent for agriculture.</title>
        <authorList>
            <person name="Crovadore J."/>
            <person name="Calmin G."/>
            <person name="Chablais R."/>
            <person name="Cochard B."/>
            <person name="Lefort F."/>
        </authorList>
    </citation>
    <scope>NUCLEOTIDE SEQUENCE [LARGE SCALE GENOMIC DNA]</scope>
    <source>
        <strain evidence="2 3">UASWS1507</strain>
    </source>
</reference>
<gene>
    <name evidence="2" type="ORF">BBI10_18555</name>
</gene>
<dbReference type="RefSeq" id="WP_065990956.1">
    <property type="nucleotide sequence ID" value="NZ_MDEN01000066.1"/>
</dbReference>
<keyword evidence="1" id="KW-1133">Transmembrane helix</keyword>
<evidence type="ECO:0000256" key="1">
    <source>
        <dbReference type="SAM" id="Phobius"/>
    </source>
</evidence>
<evidence type="ECO:0000313" key="2">
    <source>
        <dbReference type="EMBL" id="OCX15729.1"/>
    </source>
</evidence>
<dbReference type="OrthoDB" id="9155950at2"/>
<proteinExistence type="predicted"/>
<organism evidence="2 3">
    <name type="scientific">Pseudomonas graminis</name>
    <dbReference type="NCBI Taxonomy" id="158627"/>
    <lineage>
        <taxon>Bacteria</taxon>
        <taxon>Pseudomonadati</taxon>
        <taxon>Pseudomonadota</taxon>
        <taxon>Gammaproteobacteria</taxon>
        <taxon>Pseudomonadales</taxon>
        <taxon>Pseudomonadaceae</taxon>
        <taxon>Pseudomonas</taxon>
    </lineage>
</organism>
<dbReference type="Proteomes" id="UP000095143">
    <property type="component" value="Unassembled WGS sequence"/>
</dbReference>
<keyword evidence="1" id="KW-0812">Transmembrane</keyword>
<protein>
    <submittedName>
        <fullName evidence="2">Uncharacterized protein</fullName>
    </submittedName>
</protein>
<dbReference type="EMBL" id="MDEN01000066">
    <property type="protein sequence ID" value="OCX15729.1"/>
    <property type="molecule type" value="Genomic_DNA"/>
</dbReference>
<comment type="caution">
    <text evidence="2">The sequence shown here is derived from an EMBL/GenBank/DDBJ whole genome shotgun (WGS) entry which is preliminary data.</text>
</comment>
<name>A0A1C2DLV7_9PSED</name>
<accession>A0A1C2DLV7</accession>
<feature type="transmembrane region" description="Helical" evidence="1">
    <location>
        <begin position="46"/>
        <end position="65"/>
    </location>
</feature>
<keyword evidence="1" id="KW-0472">Membrane</keyword>